<feature type="region of interest" description="Disordered" evidence="1">
    <location>
        <begin position="56"/>
        <end position="80"/>
    </location>
</feature>
<name>A0ABW2KDT6_9ACTN</name>
<dbReference type="EMBL" id="JBHTBH010000004">
    <property type="protein sequence ID" value="MFC7328197.1"/>
    <property type="molecule type" value="Genomic_DNA"/>
</dbReference>
<feature type="compositionally biased region" description="Basic and acidic residues" evidence="1">
    <location>
        <begin position="56"/>
        <end position="71"/>
    </location>
</feature>
<dbReference type="RefSeq" id="WP_379870846.1">
    <property type="nucleotide sequence ID" value="NZ_JBHTBH010000004.1"/>
</dbReference>
<dbReference type="Proteomes" id="UP001596540">
    <property type="component" value="Unassembled WGS sequence"/>
</dbReference>
<comment type="caution">
    <text evidence="2">The sequence shown here is derived from an EMBL/GenBank/DDBJ whole genome shotgun (WGS) entry which is preliminary data.</text>
</comment>
<sequence>MARDTAGAAEVGGLRRVKGIPSLPDPRLDAIGIVSGAVGERRWPIGCGFTSPLPHRDVLREHDSGRHDRTISAEMAAGSS</sequence>
<organism evidence="2 3">
    <name type="scientific">Marinactinospora rubrisoli</name>
    <dbReference type="NCBI Taxonomy" id="2715399"/>
    <lineage>
        <taxon>Bacteria</taxon>
        <taxon>Bacillati</taxon>
        <taxon>Actinomycetota</taxon>
        <taxon>Actinomycetes</taxon>
        <taxon>Streptosporangiales</taxon>
        <taxon>Nocardiopsidaceae</taxon>
        <taxon>Marinactinospora</taxon>
    </lineage>
</organism>
<reference evidence="3" key="1">
    <citation type="journal article" date="2019" name="Int. J. Syst. Evol. Microbiol.">
        <title>The Global Catalogue of Microorganisms (GCM) 10K type strain sequencing project: providing services to taxonomists for standard genome sequencing and annotation.</title>
        <authorList>
            <consortium name="The Broad Institute Genomics Platform"/>
            <consortium name="The Broad Institute Genome Sequencing Center for Infectious Disease"/>
            <person name="Wu L."/>
            <person name="Ma J."/>
        </authorList>
    </citation>
    <scope>NUCLEOTIDE SEQUENCE [LARGE SCALE GENOMIC DNA]</scope>
    <source>
        <strain evidence="3">CGMCC 4.7382</strain>
    </source>
</reference>
<evidence type="ECO:0000256" key="1">
    <source>
        <dbReference type="SAM" id="MobiDB-lite"/>
    </source>
</evidence>
<keyword evidence="3" id="KW-1185">Reference proteome</keyword>
<accession>A0ABW2KDT6</accession>
<evidence type="ECO:0000313" key="2">
    <source>
        <dbReference type="EMBL" id="MFC7328197.1"/>
    </source>
</evidence>
<protein>
    <submittedName>
        <fullName evidence="2">Uncharacterized protein</fullName>
    </submittedName>
</protein>
<evidence type="ECO:0000313" key="3">
    <source>
        <dbReference type="Proteomes" id="UP001596540"/>
    </source>
</evidence>
<gene>
    <name evidence="2" type="ORF">ACFQRF_10635</name>
</gene>
<proteinExistence type="predicted"/>